<reference evidence="1" key="1">
    <citation type="submission" date="2021-06" db="EMBL/GenBank/DDBJ databases">
        <authorList>
            <person name="Kallberg Y."/>
            <person name="Tangrot J."/>
            <person name="Rosling A."/>
        </authorList>
    </citation>
    <scope>NUCLEOTIDE SEQUENCE</scope>
    <source>
        <strain evidence="1">IA702</strain>
    </source>
</reference>
<gene>
    <name evidence="1" type="ORF">POCULU_LOCUS7173</name>
</gene>
<name>A0A9N9CC16_9GLOM</name>
<sequence length="177" mass="20744">PAVSATASRLASNMLVFFDMRVMEVRFTKLGEKDNEKLKAHVDKKRRNAEQYVKWMLESGLLERLEKPRAQQTLQDAFQEKEGHHVWEKDDLEGIYTAELEFHPKNQKAASQQAHQNHYCLHLRHPCGSTIHVAMSLNIFLSTEQIDDGEYDDDFRYRYTRYRNEEGQSLIETAELS</sequence>
<dbReference type="Proteomes" id="UP000789572">
    <property type="component" value="Unassembled WGS sequence"/>
</dbReference>
<dbReference type="EMBL" id="CAJVPJ010001534">
    <property type="protein sequence ID" value="CAG8595093.1"/>
    <property type="molecule type" value="Genomic_DNA"/>
</dbReference>
<comment type="caution">
    <text evidence="1">The sequence shown here is derived from an EMBL/GenBank/DDBJ whole genome shotgun (WGS) entry which is preliminary data.</text>
</comment>
<dbReference type="AlphaFoldDB" id="A0A9N9CC16"/>
<accession>A0A9N9CC16</accession>
<evidence type="ECO:0000313" key="1">
    <source>
        <dbReference type="EMBL" id="CAG8595093.1"/>
    </source>
</evidence>
<protein>
    <submittedName>
        <fullName evidence="1">5556_t:CDS:1</fullName>
    </submittedName>
</protein>
<evidence type="ECO:0000313" key="2">
    <source>
        <dbReference type="Proteomes" id="UP000789572"/>
    </source>
</evidence>
<proteinExistence type="predicted"/>
<feature type="non-terminal residue" evidence="1">
    <location>
        <position position="177"/>
    </location>
</feature>
<keyword evidence="2" id="KW-1185">Reference proteome</keyword>
<organism evidence="1 2">
    <name type="scientific">Paraglomus occultum</name>
    <dbReference type="NCBI Taxonomy" id="144539"/>
    <lineage>
        <taxon>Eukaryota</taxon>
        <taxon>Fungi</taxon>
        <taxon>Fungi incertae sedis</taxon>
        <taxon>Mucoromycota</taxon>
        <taxon>Glomeromycotina</taxon>
        <taxon>Glomeromycetes</taxon>
        <taxon>Paraglomerales</taxon>
        <taxon>Paraglomeraceae</taxon>
        <taxon>Paraglomus</taxon>
    </lineage>
</organism>